<dbReference type="PATRIC" id="fig|1203554.3.peg.468"/>
<accession>S3CKX7</accession>
<feature type="domain" description="YheO-like" evidence="1">
    <location>
        <begin position="17"/>
        <end position="123"/>
    </location>
</feature>
<dbReference type="InterPro" id="IPR013559">
    <property type="entry name" value="YheO"/>
</dbReference>
<dbReference type="Pfam" id="PF08348">
    <property type="entry name" value="PAS_6"/>
    <property type="match status" value="1"/>
</dbReference>
<dbReference type="PANTHER" id="PTHR35568">
    <property type="entry name" value="TRANSCRIPTIONAL REGULATOR DAUR"/>
    <property type="match status" value="1"/>
</dbReference>
<evidence type="ECO:0000259" key="2">
    <source>
        <dbReference type="Pfam" id="PF13309"/>
    </source>
</evidence>
<evidence type="ECO:0000259" key="1">
    <source>
        <dbReference type="Pfam" id="PF08348"/>
    </source>
</evidence>
<dbReference type="Pfam" id="PF13309">
    <property type="entry name" value="HTH_22"/>
    <property type="match status" value="1"/>
</dbReference>
<dbReference type="Proteomes" id="UP000014400">
    <property type="component" value="Unassembled WGS sequence"/>
</dbReference>
<evidence type="ECO:0000313" key="3">
    <source>
        <dbReference type="EMBL" id="EPE01170.1"/>
    </source>
</evidence>
<sequence length="233" mass="25743">MKSSSVYLLTAQDCALLDRYKLIVDAIGQVFGNSCECVLHSLADLEHSVIHIHNGMKTGRVLGSPITDKALMLLKNCESLHQDITPVYQTVARNGSPMRSTTIIIRNNDRIPIGFLCINFDLGTSLSDLCHLLLPQDTKGALGHGKGTGGLEGQSSEMFVQNLDDLLLSVTCRIRDQIYADESITARNKTKEIVKALDQEGLFEVKNSVSRIAKILNLSRDVVYLHLRSHRAK</sequence>
<dbReference type="AlphaFoldDB" id="S3CKX7"/>
<dbReference type="InterPro" id="IPR039446">
    <property type="entry name" value="DauR-like"/>
</dbReference>
<proteinExistence type="predicted"/>
<protein>
    <recommendedName>
        <fullName evidence="5">PAC domain-containing protein</fullName>
    </recommendedName>
</protein>
<reference evidence="3 4" key="1">
    <citation type="submission" date="2013-04" db="EMBL/GenBank/DDBJ databases">
        <title>The Genome Sequence of Sutterella wadsworthensis HGA0223.</title>
        <authorList>
            <consortium name="The Broad Institute Genomics Platform"/>
            <person name="Earl A."/>
            <person name="Ward D."/>
            <person name="Feldgarden M."/>
            <person name="Gevers D."/>
            <person name="Schmidt T.M."/>
            <person name="Dover J."/>
            <person name="Dai D."/>
            <person name="Walker B."/>
            <person name="Young S."/>
            <person name="Zeng Q."/>
            <person name="Gargeya S."/>
            <person name="Fitzgerald M."/>
            <person name="Haas B."/>
            <person name="Abouelleil A."/>
            <person name="Allen A.W."/>
            <person name="Alvarado L."/>
            <person name="Arachchi H.M."/>
            <person name="Berlin A.M."/>
            <person name="Chapman S.B."/>
            <person name="Gainer-Dewar J."/>
            <person name="Goldberg J."/>
            <person name="Griggs A."/>
            <person name="Gujja S."/>
            <person name="Hansen M."/>
            <person name="Howarth C."/>
            <person name="Imamovic A."/>
            <person name="Ireland A."/>
            <person name="Larimer J."/>
            <person name="McCowan C."/>
            <person name="Murphy C."/>
            <person name="Pearson M."/>
            <person name="Poon T.W."/>
            <person name="Priest M."/>
            <person name="Roberts A."/>
            <person name="Saif S."/>
            <person name="Shea T."/>
            <person name="Sisk P."/>
            <person name="Sykes S."/>
            <person name="Wortman J."/>
            <person name="Nusbaum C."/>
            <person name="Birren B."/>
        </authorList>
    </citation>
    <scope>NUCLEOTIDE SEQUENCE [LARGE SCALE GENOMIC DNA]</scope>
    <source>
        <strain evidence="3 4">HGA0223</strain>
    </source>
</reference>
<name>S3CKX7_9BURK</name>
<evidence type="ECO:0008006" key="5">
    <source>
        <dbReference type="Google" id="ProtNLM"/>
    </source>
</evidence>
<dbReference type="EMBL" id="ATCF01000005">
    <property type="protein sequence ID" value="EPE01170.1"/>
    <property type="molecule type" value="Genomic_DNA"/>
</dbReference>
<evidence type="ECO:0000313" key="4">
    <source>
        <dbReference type="Proteomes" id="UP000014400"/>
    </source>
</evidence>
<dbReference type="InterPro" id="IPR039445">
    <property type="entry name" value="DauR-like_HTH"/>
</dbReference>
<dbReference type="PANTHER" id="PTHR35568:SF1">
    <property type="entry name" value="TRANSCRIPTIONAL REGULATOR DAUR"/>
    <property type="match status" value="1"/>
</dbReference>
<gene>
    <name evidence="3" type="ORF">HMPREF1476_00482</name>
</gene>
<organism evidence="3 4">
    <name type="scientific">Sutterella wadsworthensis HGA0223</name>
    <dbReference type="NCBI Taxonomy" id="1203554"/>
    <lineage>
        <taxon>Bacteria</taxon>
        <taxon>Pseudomonadati</taxon>
        <taxon>Pseudomonadota</taxon>
        <taxon>Betaproteobacteria</taxon>
        <taxon>Burkholderiales</taxon>
        <taxon>Sutterellaceae</taxon>
        <taxon>Sutterella</taxon>
    </lineage>
</organism>
<dbReference type="eggNOG" id="COG2964">
    <property type="taxonomic scope" value="Bacteria"/>
</dbReference>
<keyword evidence="4" id="KW-1185">Reference proteome</keyword>
<dbReference type="RefSeq" id="WP_016473864.1">
    <property type="nucleotide sequence ID" value="NZ_KE150480.1"/>
</dbReference>
<dbReference type="HOGENOM" id="CLU_080179_3_0_4"/>
<comment type="caution">
    <text evidence="3">The sequence shown here is derived from an EMBL/GenBank/DDBJ whole genome shotgun (WGS) entry which is preliminary data.</text>
</comment>
<feature type="domain" description="Transcriptional regulator DauR-like HTH" evidence="2">
    <location>
        <begin position="174"/>
        <end position="228"/>
    </location>
</feature>